<reference evidence="1" key="1">
    <citation type="submission" date="2023-04" db="EMBL/GenBank/DDBJ databases">
        <title>Genome Encyclopedia of Bacteria and Archaea VI: Functional Genomics of Type Strains.</title>
        <authorList>
            <person name="Whitman W."/>
        </authorList>
    </citation>
    <scope>NUCLEOTIDE SEQUENCE</scope>
    <source>
        <strain evidence="1">Enz.4-51</strain>
    </source>
</reference>
<accession>A0AA43M7L7</accession>
<name>A0AA43M7L7_9BURK</name>
<sequence>MSVINFFPNQLFKRSFVVFAFIGLLTFMLCACSPQLDWRTVTSTQAQYSALFPAKPEHLERHLVYQDQDILQVLDAVKIDDAIFSISTIELKKDQASLEDGILESSKNALSQQADLVKDASLIKEASYQTADHQRFAVKDYYFEVKMPNHSQFMRSRWIVRRTPAGEVFIYQVSVLLQNVKSGTVEQMLSQEQYATFFEEFHPL</sequence>
<dbReference type="RefSeq" id="WP_083657574.1">
    <property type="nucleotide sequence ID" value="NZ_JARXYA010000001.1"/>
</dbReference>
<evidence type="ECO:0000313" key="2">
    <source>
        <dbReference type="Proteomes" id="UP001161160"/>
    </source>
</evidence>
<organism evidence="1 2">
    <name type="scientific">Polynucleobacter sphagniphilus</name>
    <dbReference type="NCBI Taxonomy" id="1743169"/>
    <lineage>
        <taxon>Bacteria</taxon>
        <taxon>Pseudomonadati</taxon>
        <taxon>Pseudomonadota</taxon>
        <taxon>Betaproteobacteria</taxon>
        <taxon>Burkholderiales</taxon>
        <taxon>Burkholderiaceae</taxon>
        <taxon>Polynucleobacter</taxon>
    </lineage>
</organism>
<evidence type="ECO:0000313" key="1">
    <source>
        <dbReference type="EMBL" id="MDH6502819.1"/>
    </source>
</evidence>
<dbReference type="EMBL" id="JARXYA010000001">
    <property type="protein sequence ID" value="MDH6502819.1"/>
    <property type="molecule type" value="Genomic_DNA"/>
</dbReference>
<protein>
    <submittedName>
        <fullName evidence="1">Uncharacterized protein</fullName>
    </submittedName>
</protein>
<comment type="caution">
    <text evidence="1">The sequence shown here is derived from an EMBL/GenBank/DDBJ whole genome shotgun (WGS) entry which is preliminary data.</text>
</comment>
<keyword evidence="2" id="KW-1185">Reference proteome</keyword>
<proteinExistence type="predicted"/>
<dbReference type="AlphaFoldDB" id="A0AA43M7L7"/>
<gene>
    <name evidence="1" type="ORF">M2127_000102</name>
</gene>
<dbReference type="Proteomes" id="UP001161160">
    <property type="component" value="Unassembled WGS sequence"/>
</dbReference>